<organism evidence="2 3">
    <name type="scientific">Neolewinella antarctica</name>
    <dbReference type="NCBI Taxonomy" id="442734"/>
    <lineage>
        <taxon>Bacteria</taxon>
        <taxon>Pseudomonadati</taxon>
        <taxon>Bacteroidota</taxon>
        <taxon>Saprospiria</taxon>
        <taxon>Saprospirales</taxon>
        <taxon>Lewinellaceae</taxon>
        <taxon>Neolewinella</taxon>
    </lineage>
</organism>
<protein>
    <submittedName>
        <fullName evidence="2">Uncharacterized protein</fullName>
    </submittedName>
</protein>
<accession>A0ABX0X6R8</accession>
<keyword evidence="3" id="KW-1185">Reference proteome</keyword>
<evidence type="ECO:0000313" key="2">
    <source>
        <dbReference type="EMBL" id="NJC24912.1"/>
    </source>
</evidence>
<feature type="compositionally biased region" description="Pro residues" evidence="1">
    <location>
        <begin position="254"/>
        <end position="263"/>
    </location>
</feature>
<evidence type="ECO:0000313" key="3">
    <source>
        <dbReference type="Proteomes" id="UP000770785"/>
    </source>
</evidence>
<sequence>MSIKHKEVAASAARWQRCQTDDLPRAFYAFDASGTKAQTERVASYRFGRGEANRLLRAAKGTSGFQFVVHLGLDKTDLSGSVATAPAFQLYLQVLSADTGWQQGCEVGTWVKDGKFSAGNSVVTASSLNAMPAAGAYLFVYSWLETSQAELAQPFTATTRVTGERIQAYTFSKVESESIYLDMLAGKKGRKRGVESHVDVHLGNGVAIWAHPFSFRPVLEVSGAITQDGNRSFQRDASGLSDTEGASFYDYSLPTPPGPPRYV</sequence>
<dbReference type="EMBL" id="JAATJH010000001">
    <property type="protein sequence ID" value="NJC24912.1"/>
    <property type="molecule type" value="Genomic_DNA"/>
</dbReference>
<comment type="caution">
    <text evidence="2">The sequence shown here is derived from an EMBL/GenBank/DDBJ whole genome shotgun (WGS) entry which is preliminary data.</text>
</comment>
<feature type="region of interest" description="Disordered" evidence="1">
    <location>
        <begin position="230"/>
        <end position="263"/>
    </location>
</feature>
<proteinExistence type="predicted"/>
<gene>
    <name evidence="2" type="ORF">GGR27_000393</name>
</gene>
<evidence type="ECO:0000256" key="1">
    <source>
        <dbReference type="SAM" id="MobiDB-lite"/>
    </source>
</evidence>
<dbReference type="Proteomes" id="UP000770785">
    <property type="component" value="Unassembled WGS sequence"/>
</dbReference>
<dbReference type="RefSeq" id="WP_168035708.1">
    <property type="nucleotide sequence ID" value="NZ_JAATJH010000001.1"/>
</dbReference>
<name>A0ABX0X6R8_9BACT</name>
<reference evidence="2 3" key="1">
    <citation type="submission" date="2020-03" db="EMBL/GenBank/DDBJ databases">
        <title>Genomic Encyclopedia of Type Strains, Phase IV (KMG-IV): sequencing the most valuable type-strain genomes for metagenomic binning, comparative biology and taxonomic classification.</title>
        <authorList>
            <person name="Goeker M."/>
        </authorList>
    </citation>
    <scope>NUCLEOTIDE SEQUENCE [LARGE SCALE GENOMIC DNA]</scope>
    <source>
        <strain evidence="2 3">DSM 105096</strain>
    </source>
</reference>